<dbReference type="CDD" id="cd01115">
    <property type="entry name" value="SLC13_permease"/>
    <property type="match status" value="1"/>
</dbReference>
<feature type="region of interest" description="Disordered" evidence="5">
    <location>
        <begin position="107"/>
        <end position="132"/>
    </location>
</feature>
<dbReference type="AlphaFoldDB" id="A0A9W7E8K0"/>
<feature type="compositionally biased region" description="Basic residues" evidence="5">
    <location>
        <begin position="262"/>
        <end position="273"/>
    </location>
</feature>
<evidence type="ECO:0000256" key="2">
    <source>
        <dbReference type="ARBA" id="ARBA00022692"/>
    </source>
</evidence>
<dbReference type="CDD" id="cd14447">
    <property type="entry name" value="SPX"/>
    <property type="match status" value="1"/>
</dbReference>
<feature type="transmembrane region" description="Helical" evidence="6">
    <location>
        <begin position="721"/>
        <end position="744"/>
    </location>
</feature>
<dbReference type="OrthoDB" id="6493944at2759"/>
<evidence type="ECO:0000256" key="6">
    <source>
        <dbReference type="SAM" id="Phobius"/>
    </source>
</evidence>
<dbReference type="GO" id="GO:0006817">
    <property type="term" value="P:phosphate ion transport"/>
    <property type="evidence" value="ECO:0007669"/>
    <property type="project" value="TreeGrafter"/>
</dbReference>
<comment type="caution">
    <text evidence="8">The sequence shown here is derived from an EMBL/GenBank/DDBJ whole genome shotgun (WGS) entry which is preliminary data.</text>
</comment>
<sequence length="974" mass="106593">MVKFGAILESQSVEAFRPNYVGYARLKRHIEKCAYLRSQWVKHQKKSFGLTGVRSEDSDEEQVAGVMREHAKDAIANIRKSHSSSRMASVESKERLDALTLNLEGSRDPSTIDLERGGGSVGGEHIDNELPLILPPPAITNLASSTKSPMSAGNRSLSSERRAKAFNFQDVISNSSGSNNNSNNNNDSNSNSSIKPLGPSPATTTTTTTPNETTSLLGGSQTLRPPRHSGSTSSSFPIVIPPSAPIPTTSIHPRNLKIEQTKKKKQSKNRRKTSLSPTRKERGGEGSPLLRHIAAKTYDSYASTEELSAFTSLEVEIEKFWEMIEADLNKVNSFFEGKVAEYQMTLESFYVHENAMGITSPERKGLGSSTNLSGMNRVRKLTLAGSAAPDLRSVKKLYIELMQLQEFVRLNGTGFRKIVKKFDKTVHREFLPKFMEDLKNRQFMRSSAIIKLVEKTTSLVSRDKLMDFKTDAQAIIVNPRKSQKIIGEQGKFRAALDTFFGSDKSTRPWAVALTAILTAVAFNAKPFEHDDIANRALAFLTLVVSLWITKAIPFHATAMLIPPLAVLFKVLRGEGGEIPLDPKEASNIVLHSFFNHNTFLILGGYTVSACFSRCDVEMRIASAMQGTFEKRPKLFLLAMMLLGLFLSMWISNHTAPVLCISVISPIISDFGSDSRFVKALLLGVAFACNFGGMMTPISSLQNIIAIEQMNSAGFPMSFGEWIVLSTPIALVGTLVAWLLIVAIMKPNDVKTIPKIIYEEKPFGFKAYSVCILSGLTILAWACSGTSKLVFGDLGIISLLFMAVMFGSGVLTEIDLNSFAWHTLFLLGGSNVLGKVVESSELLEHIVKVMKHALPDNRVTVACEIFFAASFMATFVSHSVAAIVLVPIMAHIGKSFHAVQEFSFGGALAISAAMAFPFSSFPNVYSLLVLDDFGKPYLTTSMFVKIGTPASIFCILLLVFGLLGEDRGLGGHNNV</sequence>
<feature type="transmembrane region" description="Helical" evidence="6">
    <location>
        <begin position="789"/>
        <end position="810"/>
    </location>
</feature>
<accession>A0A9W7E8K0</accession>
<evidence type="ECO:0000256" key="1">
    <source>
        <dbReference type="ARBA" id="ARBA00004141"/>
    </source>
</evidence>
<evidence type="ECO:0000313" key="9">
    <source>
        <dbReference type="Proteomes" id="UP001165082"/>
    </source>
</evidence>
<feature type="compositionally biased region" description="Polar residues" evidence="5">
    <location>
        <begin position="141"/>
        <end position="157"/>
    </location>
</feature>
<dbReference type="GO" id="GO:0005886">
    <property type="term" value="C:plasma membrane"/>
    <property type="evidence" value="ECO:0007669"/>
    <property type="project" value="TreeGrafter"/>
</dbReference>
<dbReference type="InterPro" id="IPR001898">
    <property type="entry name" value="SLC13A/DASS"/>
</dbReference>
<evidence type="ECO:0000256" key="5">
    <source>
        <dbReference type="SAM" id="MobiDB-lite"/>
    </source>
</evidence>
<keyword evidence="4 6" id="KW-0472">Membrane</keyword>
<dbReference type="Pfam" id="PF00939">
    <property type="entry name" value="Na_sulph_symp"/>
    <property type="match status" value="1"/>
</dbReference>
<keyword evidence="2 6" id="KW-0812">Transmembrane</keyword>
<feature type="domain" description="SPX" evidence="7">
    <location>
        <begin position="2"/>
        <end position="436"/>
    </location>
</feature>
<protein>
    <recommendedName>
        <fullName evidence="7">SPX domain-containing protein</fullName>
    </recommendedName>
</protein>
<dbReference type="PANTHER" id="PTHR10283">
    <property type="entry name" value="SOLUTE CARRIER FAMILY 13 MEMBER"/>
    <property type="match status" value="1"/>
</dbReference>
<reference evidence="8" key="1">
    <citation type="submission" date="2022-07" db="EMBL/GenBank/DDBJ databases">
        <title>Genome analysis of Parmales, a sister group of diatoms, reveals the evolutionary specialization of diatoms from phago-mixotrophs to photoautotrophs.</title>
        <authorList>
            <person name="Ban H."/>
            <person name="Sato S."/>
            <person name="Yoshikawa S."/>
            <person name="Kazumasa Y."/>
            <person name="Nakamura Y."/>
            <person name="Ichinomiya M."/>
            <person name="Saitoh K."/>
            <person name="Sato N."/>
            <person name="Blanc-Mathieu R."/>
            <person name="Endo H."/>
            <person name="Kuwata A."/>
            <person name="Ogata H."/>
        </authorList>
    </citation>
    <scope>NUCLEOTIDE SEQUENCE</scope>
</reference>
<evidence type="ECO:0000259" key="7">
    <source>
        <dbReference type="PROSITE" id="PS51382"/>
    </source>
</evidence>
<feature type="transmembrane region" description="Helical" evidence="6">
    <location>
        <begin position="941"/>
        <end position="962"/>
    </location>
</feature>
<feature type="compositionally biased region" description="Low complexity" evidence="5">
    <location>
        <begin position="203"/>
        <end position="214"/>
    </location>
</feature>
<proteinExistence type="predicted"/>
<keyword evidence="9" id="KW-1185">Reference proteome</keyword>
<dbReference type="GO" id="GO:0006797">
    <property type="term" value="P:polyphosphate metabolic process"/>
    <property type="evidence" value="ECO:0007669"/>
    <property type="project" value="TreeGrafter"/>
</dbReference>
<dbReference type="InterPro" id="IPR004331">
    <property type="entry name" value="SPX_dom"/>
</dbReference>
<evidence type="ECO:0000256" key="3">
    <source>
        <dbReference type="ARBA" id="ARBA00022989"/>
    </source>
</evidence>
<dbReference type="Proteomes" id="UP001165082">
    <property type="component" value="Unassembled WGS sequence"/>
</dbReference>
<evidence type="ECO:0000256" key="4">
    <source>
        <dbReference type="ARBA" id="ARBA00023136"/>
    </source>
</evidence>
<feature type="transmembrane region" description="Helical" evidence="6">
    <location>
        <begin position="901"/>
        <end position="921"/>
    </location>
</feature>
<feature type="transmembrane region" description="Helical" evidence="6">
    <location>
        <begin position="679"/>
        <end position="700"/>
    </location>
</feature>
<dbReference type="GO" id="GO:0005315">
    <property type="term" value="F:phosphate transmembrane transporter activity"/>
    <property type="evidence" value="ECO:0007669"/>
    <property type="project" value="TreeGrafter"/>
</dbReference>
<feature type="region of interest" description="Disordered" evidence="5">
    <location>
        <begin position="172"/>
        <end position="288"/>
    </location>
</feature>
<dbReference type="Pfam" id="PF03105">
    <property type="entry name" value="SPX"/>
    <property type="match status" value="2"/>
</dbReference>
<feature type="transmembrane region" description="Helical" evidence="6">
    <location>
        <begin position="864"/>
        <end position="889"/>
    </location>
</feature>
<feature type="region of interest" description="Disordered" evidence="5">
    <location>
        <begin position="140"/>
        <end position="159"/>
    </location>
</feature>
<feature type="compositionally biased region" description="Low complexity" evidence="5">
    <location>
        <begin position="173"/>
        <end position="193"/>
    </location>
</feature>
<dbReference type="PANTHER" id="PTHR10283:SF92">
    <property type="entry name" value="LOW-AFFINITY PHOSPHATE TRANSPORTER PHO91"/>
    <property type="match status" value="1"/>
</dbReference>
<comment type="subcellular location">
    <subcellularLocation>
        <location evidence="1">Membrane</location>
        <topology evidence="1">Multi-pass membrane protein</topology>
    </subcellularLocation>
</comment>
<name>A0A9W7E8K0_9STRA</name>
<organism evidence="8 9">
    <name type="scientific">Triparma retinervis</name>
    <dbReference type="NCBI Taxonomy" id="2557542"/>
    <lineage>
        <taxon>Eukaryota</taxon>
        <taxon>Sar</taxon>
        <taxon>Stramenopiles</taxon>
        <taxon>Ochrophyta</taxon>
        <taxon>Bolidophyceae</taxon>
        <taxon>Parmales</taxon>
        <taxon>Triparmaceae</taxon>
        <taxon>Triparma</taxon>
    </lineage>
</organism>
<dbReference type="PROSITE" id="PS51382">
    <property type="entry name" value="SPX"/>
    <property type="match status" value="1"/>
</dbReference>
<dbReference type="EMBL" id="BRXZ01002729">
    <property type="protein sequence ID" value="GMH69005.1"/>
    <property type="molecule type" value="Genomic_DNA"/>
</dbReference>
<gene>
    <name evidence="8" type="ORF">TrRE_jg7762</name>
</gene>
<feature type="transmembrane region" description="Helical" evidence="6">
    <location>
        <begin position="764"/>
        <end position="782"/>
    </location>
</feature>
<keyword evidence="3 6" id="KW-1133">Transmembrane helix</keyword>
<evidence type="ECO:0000313" key="8">
    <source>
        <dbReference type="EMBL" id="GMH69005.1"/>
    </source>
</evidence>
<feature type="transmembrane region" description="Helical" evidence="6">
    <location>
        <begin position="634"/>
        <end position="667"/>
    </location>
</feature>